<reference evidence="1 2" key="1">
    <citation type="submission" date="2019-08" db="EMBL/GenBank/DDBJ databases">
        <title>Genomes of Subsaximicrobium wynnwilliamsii strains.</title>
        <authorList>
            <person name="Bowman J.P."/>
        </authorList>
    </citation>
    <scope>NUCLEOTIDE SEQUENCE [LARGE SCALE GENOMIC DNA]</scope>
    <source>
        <strain evidence="1 2">2-80-2</strain>
    </source>
</reference>
<dbReference type="RefSeq" id="WP_147087495.1">
    <property type="nucleotide sequence ID" value="NZ_VORM01000018.1"/>
</dbReference>
<comment type="caution">
    <text evidence="1">The sequence shown here is derived from an EMBL/GenBank/DDBJ whole genome shotgun (WGS) entry which is preliminary data.</text>
</comment>
<accession>A0A5C6ZDA9</accession>
<keyword evidence="2" id="KW-1185">Reference proteome</keyword>
<protein>
    <submittedName>
        <fullName evidence="1">Uncharacterized protein</fullName>
    </submittedName>
</protein>
<sequence length="97" mass="11103">MRLKDLKITNGRKIAVIEYDLQEYVSGDFGNGMLSMFTKDSNDKKTVMKMSHKATAEFDLEKGYWILYDGIMTVETNFSLMGMGGSKRTEFKLTPEK</sequence>
<dbReference type="EMBL" id="VORO01000019">
    <property type="protein sequence ID" value="TXD87865.1"/>
    <property type="molecule type" value="Genomic_DNA"/>
</dbReference>
<proteinExistence type="predicted"/>
<dbReference type="OrthoDB" id="792860at2"/>
<dbReference type="Proteomes" id="UP000321578">
    <property type="component" value="Unassembled WGS sequence"/>
</dbReference>
<name>A0A5C6ZDA9_9FLAO</name>
<organism evidence="1 2">
    <name type="scientific">Subsaximicrobium wynnwilliamsii</name>
    <dbReference type="NCBI Taxonomy" id="291179"/>
    <lineage>
        <taxon>Bacteria</taxon>
        <taxon>Pseudomonadati</taxon>
        <taxon>Bacteroidota</taxon>
        <taxon>Flavobacteriia</taxon>
        <taxon>Flavobacteriales</taxon>
        <taxon>Flavobacteriaceae</taxon>
        <taxon>Subsaximicrobium</taxon>
    </lineage>
</organism>
<evidence type="ECO:0000313" key="2">
    <source>
        <dbReference type="Proteomes" id="UP000321578"/>
    </source>
</evidence>
<dbReference type="AlphaFoldDB" id="A0A5C6ZDA9"/>
<evidence type="ECO:0000313" key="1">
    <source>
        <dbReference type="EMBL" id="TXD87865.1"/>
    </source>
</evidence>
<gene>
    <name evidence="1" type="ORF">ESY86_15455</name>
</gene>